<protein>
    <submittedName>
        <fullName evidence="2">Uncharacterized protein</fullName>
    </submittedName>
</protein>
<dbReference type="VEuPathDB" id="FungiDB:PV07_07626"/>
<evidence type="ECO:0000313" key="2">
    <source>
        <dbReference type="EMBL" id="KIW27930.1"/>
    </source>
</evidence>
<dbReference type="AlphaFoldDB" id="A0A0D2CC30"/>
<name>A0A0D2CC30_9EURO</name>
<dbReference type="GeneID" id="27346820"/>
<evidence type="ECO:0000256" key="1">
    <source>
        <dbReference type="SAM" id="MobiDB-lite"/>
    </source>
</evidence>
<proteinExistence type="predicted"/>
<reference evidence="2 3" key="1">
    <citation type="submission" date="2015-01" db="EMBL/GenBank/DDBJ databases">
        <title>The Genome Sequence of Cladophialophora immunda CBS83496.</title>
        <authorList>
            <consortium name="The Broad Institute Genomics Platform"/>
            <person name="Cuomo C."/>
            <person name="de Hoog S."/>
            <person name="Gorbushina A."/>
            <person name="Stielow B."/>
            <person name="Teixiera M."/>
            <person name="Abouelleil A."/>
            <person name="Chapman S.B."/>
            <person name="Priest M."/>
            <person name="Young S.K."/>
            <person name="Wortman J."/>
            <person name="Nusbaum C."/>
            <person name="Birren B."/>
        </authorList>
    </citation>
    <scope>NUCLEOTIDE SEQUENCE [LARGE SCALE GENOMIC DNA]</scope>
    <source>
        <strain evidence="2 3">CBS 83496</strain>
    </source>
</reference>
<dbReference type="HOGENOM" id="CLU_2158107_0_0_1"/>
<dbReference type="RefSeq" id="XP_016248146.1">
    <property type="nucleotide sequence ID" value="XM_016394727.1"/>
</dbReference>
<feature type="region of interest" description="Disordered" evidence="1">
    <location>
        <begin position="1"/>
        <end position="33"/>
    </location>
</feature>
<sequence>MGDHPDRDGHPTLRRRQRQQQLQQLCPEPRIPRRLDRDAGVAHAEQHLRLLEGQLRLEHHPGRVVPVDDDPELAGTELRLRIRETKAGANGDTDHVFSFVLFETPLILMCM</sequence>
<dbReference type="Proteomes" id="UP000054466">
    <property type="component" value="Unassembled WGS sequence"/>
</dbReference>
<accession>A0A0D2CC30</accession>
<evidence type="ECO:0000313" key="3">
    <source>
        <dbReference type="Proteomes" id="UP000054466"/>
    </source>
</evidence>
<gene>
    <name evidence="2" type="ORF">PV07_07626</name>
</gene>
<feature type="compositionally biased region" description="Basic and acidic residues" evidence="1">
    <location>
        <begin position="1"/>
        <end position="11"/>
    </location>
</feature>
<organism evidence="2 3">
    <name type="scientific">Cladophialophora immunda</name>
    <dbReference type="NCBI Taxonomy" id="569365"/>
    <lineage>
        <taxon>Eukaryota</taxon>
        <taxon>Fungi</taxon>
        <taxon>Dikarya</taxon>
        <taxon>Ascomycota</taxon>
        <taxon>Pezizomycotina</taxon>
        <taxon>Eurotiomycetes</taxon>
        <taxon>Chaetothyriomycetidae</taxon>
        <taxon>Chaetothyriales</taxon>
        <taxon>Herpotrichiellaceae</taxon>
        <taxon>Cladophialophora</taxon>
    </lineage>
</organism>
<keyword evidence="3" id="KW-1185">Reference proteome</keyword>
<dbReference type="EMBL" id="KN847043">
    <property type="protein sequence ID" value="KIW27930.1"/>
    <property type="molecule type" value="Genomic_DNA"/>
</dbReference>